<evidence type="ECO:0000259" key="1">
    <source>
        <dbReference type="Pfam" id="PF09413"/>
    </source>
</evidence>
<dbReference type="Proteomes" id="UP000183900">
    <property type="component" value="Unassembled WGS sequence"/>
</dbReference>
<protein>
    <recommendedName>
        <fullName evidence="1">DUF2007 domain-containing protein</fullName>
    </recommendedName>
</protein>
<dbReference type="SUPFAM" id="SSF54913">
    <property type="entry name" value="GlnB-like"/>
    <property type="match status" value="1"/>
</dbReference>
<keyword evidence="3" id="KW-1185">Reference proteome</keyword>
<organism evidence="2 3">
    <name type="scientific">Pannonibacter indicus</name>
    <dbReference type="NCBI Taxonomy" id="466044"/>
    <lineage>
        <taxon>Bacteria</taxon>
        <taxon>Pseudomonadati</taxon>
        <taxon>Pseudomonadota</taxon>
        <taxon>Alphaproteobacteria</taxon>
        <taxon>Hyphomicrobiales</taxon>
        <taxon>Stappiaceae</taxon>
        <taxon>Pannonibacter</taxon>
    </lineage>
</organism>
<proteinExistence type="predicted"/>
<reference evidence="3" key="1">
    <citation type="submission" date="2015-08" db="EMBL/GenBank/DDBJ databases">
        <authorList>
            <person name="Varghese N."/>
        </authorList>
    </citation>
    <scope>NUCLEOTIDE SEQUENCE [LARGE SCALE GENOMIC DNA]</scope>
    <source>
        <strain evidence="3">DSM 23407</strain>
    </source>
</reference>
<dbReference type="RefSeq" id="WP_055457040.1">
    <property type="nucleotide sequence ID" value="NZ_CYHE01000019.1"/>
</dbReference>
<evidence type="ECO:0000313" key="2">
    <source>
        <dbReference type="EMBL" id="CUB00516.1"/>
    </source>
</evidence>
<sequence>MEELLKTNDLVLISAVGAMFDEAGIAHFVADANMSILEGSLAMIPRRILVPADQITAARRLMRDAGLGHELTPEEGH</sequence>
<dbReference type="OrthoDB" id="5297170at2"/>
<dbReference type="EMBL" id="CYHE01000019">
    <property type="protein sequence ID" value="CUB00516.1"/>
    <property type="molecule type" value="Genomic_DNA"/>
</dbReference>
<dbReference type="Gene3D" id="3.30.70.790">
    <property type="entry name" value="UreE, C-terminal domain"/>
    <property type="match status" value="1"/>
</dbReference>
<gene>
    <name evidence="2" type="ORF">Ga0061067_11922</name>
</gene>
<dbReference type="InterPro" id="IPR011322">
    <property type="entry name" value="N-reg_PII-like_a/b"/>
</dbReference>
<dbReference type="InterPro" id="IPR018551">
    <property type="entry name" value="DUF2007"/>
</dbReference>
<dbReference type="AlphaFoldDB" id="A0A0K6IBN7"/>
<name>A0A0K6IBN7_9HYPH</name>
<feature type="domain" description="DUF2007" evidence="1">
    <location>
        <begin position="1"/>
        <end position="66"/>
    </location>
</feature>
<accession>A0A0K6IBN7</accession>
<dbReference type="Pfam" id="PF09413">
    <property type="entry name" value="DUF2007"/>
    <property type="match status" value="1"/>
</dbReference>
<evidence type="ECO:0000313" key="3">
    <source>
        <dbReference type="Proteomes" id="UP000183900"/>
    </source>
</evidence>